<dbReference type="GO" id="GO:0016810">
    <property type="term" value="F:hydrolase activity, acting on carbon-nitrogen (but not peptide) bonds"/>
    <property type="evidence" value="ECO:0007669"/>
    <property type="project" value="InterPro"/>
</dbReference>
<organism evidence="2 3">
    <name type="scientific">Microbacterium ginsengisoli</name>
    <dbReference type="NCBI Taxonomy" id="400772"/>
    <lineage>
        <taxon>Bacteria</taxon>
        <taxon>Bacillati</taxon>
        <taxon>Actinomycetota</taxon>
        <taxon>Actinomycetes</taxon>
        <taxon>Micrococcales</taxon>
        <taxon>Microbacteriaceae</taxon>
        <taxon>Microbacterium</taxon>
    </lineage>
</organism>
<feature type="domain" description="Amidohydrolase-related" evidence="1">
    <location>
        <begin position="59"/>
        <end position="419"/>
    </location>
</feature>
<evidence type="ECO:0000313" key="3">
    <source>
        <dbReference type="Proteomes" id="UP000257479"/>
    </source>
</evidence>
<dbReference type="Gene3D" id="3.20.20.140">
    <property type="entry name" value="Metal-dependent hydrolases"/>
    <property type="match status" value="1"/>
</dbReference>
<dbReference type="NCBIfam" id="NF006056">
    <property type="entry name" value="PRK08204.1"/>
    <property type="match status" value="1"/>
</dbReference>
<dbReference type="SUPFAM" id="SSF51556">
    <property type="entry name" value="Metallo-dependent hydrolases"/>
    <property type="match status" value="1"/>
</dbReference>
<dbReference type="Proteomes" id="UP000257479">
    <property type="component" value="Unassembled WGS sequence"/>
</dbReference>
<sequence length="465" mass="49745">MKTMSTRTLLRGGTVITSARAGEVLPDTDILISADGTIEAIGHGLSVDDAEVIDVTGRIVLPGFVDTHRHTWQSVVRNVASDWSLTEYLAGLHTGLSKFFRPEDTYTGNYLGALEALDAGITTLVDWSHNLATPAHADAAVQALTDTGMRAVFAHGGGNKQWGAPLPSPNNHPAEDARRLRETVFSSNTGLVTMALALRGPQFVTPEVNRHDFALADELDLRVTMHVGDGYWGKSGPIRKLKDDGLLSDRITYVHCCTLGDDELQMIADSGGTASCAPDVEMQMGHGYPATGRLLQHGIRPTFSIDVCSSNGGDMFGTMRTAIGMQRALDNAPAVETGEVVERIGLSVNDVLQFATIDGAHAAGLDHLTGSLVVGKAADIVVLDDRALAMTPMNNPIGAVVYNAHPGLVRDVFVQGRRVKKDGQLVGVDYAALRSRAEASRDYIVGEWPEAHLDGSWHPDLTVQS</sequence>
<dbReference type="InterPro" id="IPR011059">
    <property type="entry name" value="Metal-dep_hydrolase_composite"/>
</dbReference>
<evidence type="ECO:0000259" key="1">
    <source>
        <dbReference type="Pfam" id="PF01979"/>
    </source>
</evidence>
<name>A0A3C1KDM7_9MICO</name>
<dbReference type="EMBL" id="DMNG01000144">
    <property type="protein sequence ID" value="HAN24583.1"/>
    <property type="molecule type" value="Genomic_DNA"/>
</dbReference>
<dbReference type="PANTHER" id="PTHR43794:SF5">
    <property type="entry name" value="CHLOROHYDROLASE FAMILY PROTEIN"/>
    <property type="match status" value="1"/>
</dbReference>
<evidence type="ECO:0000313" key="2">
    <source>
        <dbReference type="EMBL" id="HAN24583.1"/>
    </source>
</evidence>
<dbReference type="InterPro" id="IPR032466">
    <property type="entry name" value="Metal_Hydrolase"/>
</dbReference>
<dbReference type="Pfam" id="PF01979">
    <property type="entry name" value="Amidohydro_1"/>
    <property type="match status" value="1"/>
</dbReference>
<protein>
    <recommendedName>
        <fullName evidence="1">Amidohydrolase-related domain-containing protein</fullName>
    </recommendedName>
</protein>
<reference evidence="2 3" key="1">
    <citation type="journal article" date="2018" name="Nat. Biotechnol.">
        <title>A standardized bacterial taxonomy based on genome phylogeny substantially revises the tree of life.</title>
        <authorList>
            <person name="Parks D.H."/>
            <person name="Chuvochina M."/>
            <person name="Waite D.W."/>
            <person name="Rinke C."/>
            <person name="Skarshewski A."/>
            <person name="Chaumeil P.A."/>
            <person name="Hugenholtz P."/>
        </authorList>
    </citation>
    <scope>NUCLEOTIDE SEQUENCE [LARGE SCALE GENOMIC DNA]</scope>
    <source>
        <strain evidence="2">UBA9152</strain>
    </source>
</reference>
<gene>
    <name evidence="2" type="ORF">DCP95_08430</name>
</gene>
<dbReference type="SUPFAM" id="SSF51338">
    <property type="entry name" value="Composite domain of metallo-dependent hydrolases"/>
    <property type="match status" value="1"/>
</dbReference>
<accession>A0A3C1KDM7</accession>
<comment type="caution">
    <text evidence="2">The sequence shown here is derived from an EMBL/GenBank/DDBJ whole genome shotgun (WGS) entry which is preliminary data.</text>
</comment>
<dbReference type="AlphaFoldDB" id="A0A3C1KDM7"/>
<dbReference type="Gene3D" id="2.30.40.10">
    <property type="entry name" value="Urease, subunit C, domain 1"/>
    <property type="match status" value="1"/>
</dbReference>
<dbReference type="InterPro" id="IPR050287">
    <property type="entry name" value="MTA/SAH_deaminase"/>
</dbReference>
<dbReference type="PANTHER" id="PTHR43794">
    <property type="entry name" value="AMINOHYDROLASE SSNA-RELATED"/>
    <property type="match status" value="1"/>
</dbReference>
<proteinExistence type="predicted"/>
<dbReference type="InterPro" id="IPR006680">
    <property type="entry name" value="Amidohydro-rel"/>
</dbReference>